<dbReference type="EMBL" id="JARK01001377">
    <property type="protein sequence ID" value="EYC14210.1"/>
    <property type="molecule type" value="Genomic_DNA"/>
</dbReference>
<dbReference type="AlphaFoldDB" id="A0A016UGC0"/>
<gene>
    <name evidence="1" type="primary">Acey_s0041.g402</name>
    <name evidence="1" type="ORF">Y032_0041g402</name>
</gene>
<organism evidence="1 2">
    <name type="scientific">Ancylostoma ceylanicum</name>
    <dbReference type="NCBI Taxonomy" id="53326"/>
    <lineage>
        <taxon>Eukaryota</taxon>
        <taxon>Metazoa</taxon>
        <taxon>Ecdysozoa</taxon>
        <taxon>Nematoda</taxon>
        <taxon>Chromadorea</taxon>
        <taxon>Rhabditida</taxon>
        <taxon>Rhabditina</taxon>
        <taxon>Rhabditomorpha</taxon>
        <taxon>Strongyloidea</taxon>
        <taxon>Ancylostomatidae</taxon>
        <taxon>Ancylostomatinae</taxon>
        <taxon>Ancylostoma</taxon>
    </lineage>
</organism>
<evidence type="ECO:0000313" key="2">
    <source>
        <dbReference type="Proteomes" id="UP000024635"/>
    </source>
</evidence>
<accession>A0A016UGC0</accession>
<protein>
    <submittedName>
        <fullName evidence="1">Uncharacterized protein</fullName>
    </submittedName>
</protein>
<reference evidence="2" key="1">
    <citation type="journal article" date="2015" name="Nat. Genet.">
        <title>The genome and transcriptome of the zoonotic hookworm Ancylostoma ceylanicum identify infection-specific gene families.</title>
        <authorList>
            <person name="Schwarz E.M."/>
            <person name="Hu Y."/>
            <person name="Antoshechkin I."/>
            <person name="Miller M.M."/>
            <person name="Sternberg P.W."/>
            <person name="Aroian R.V."/>
        </authorList>
    </citation>
    <scope>NUCLEOTIDE SEQUENCE</scope>
    <source>
        <strain evidence="2">HY135</strain>
    </source>
</reference>
<proteinExistence type="predicted"/>
<comment type="caution">
    <text evidence="1">The sequence shown here is derived from an EMBL/GenBank/DDBJ whole genome shotgun (WGS) entry which is preliminary data.</text>
</comment>
<evidence type="ECO:0000313" key="1">
    <source>
        <dbReference type="EMBL" id="EYC14210.1"/>
    </source>
</evidence>
<dbReference type="Proteomes" id="UP000024635">
    <property type="component" value="Unassembled WGS sequence"/>
</dbReference>
<keyword evidence="2" id="KW-1185">Reference proteome</keyword>
<name>A0A016UGC0_9BILA</name>
<sequence length="82" mass="8626">MRLTVSRQLFVVGCEYITTVVVVLERRVVVDLGPASGSGKVEVDHFLENTIHGSGSPDGFGRDSLQLPVNSAATLASIAAIT</sequence>